<keyword evidence="2" id="KW-1185">Reference proteome</keyword>
<proteinExistence type="predicted"/>
<gene>
    <name evidence="1" type="ORF">Pa4123_90750</name>
</gene>
<dbReference type="EMBL" id="BSDI01000102">
    <property type="protein sequence ID" value="GLI03795.1"/>
    <property type="molecule type" value="Genomic_DNA"/>
</dbReference>
<accession>A0ABQ5RAW1</accession>
<name>A0ABQ5RAW1_9ACTN</name>
<protein>
    <submittedName>
        <fullName evidence="1">Uncharacterized protein</fullName>
    </submittedName>
</protein>
<reference evidence="1" key="1">
    <citation type="submission" date="2022-12" db="EMBL/GenBank/DDBJ databases">
        <title>New Phytohabitans aurantiacus sp. RD004123 nov., an actinomycete isolated from soil.</title>
        <authorList>
            <person name="Triningsih D.W."/>
            <person name="Harunari E."/>
            <person name="Igarashi Y."/>
        </authorList>
    </citation>
    <scope>NUCLEOTIDE SEQUENCE</scope>
    <source>
        <strain evidence="1">RD004123</strain>
    </source>
</reference>
<comment type="caution">
    <text evidence="1">The sequence shown here is derived from an EMBL/GenBank/DDBJ whole genome shotgun (WGS) entry which is preliminary data.</text>
</comment>
<evidence type="ECO:0000313" key="1">
    <source>
        <dbReference type="EMBL" id="GLI03795.1"/>
    </source>
</evidence>
<dbReference type="RefSeq" id="WP_281906226.1">
    <property type="nucleotide sequence ID" value="NZ_BSDI01000102.1"/>
</dbReference>
<evidence type="ECO:0000313" key="2">
    <source>
        <dbReference type="Proteomes" id="UP001144280"/>
    </source>
</evidence>
<sequence>MKPVIAAAQTGADSAAAVRPFAYGEIVDKAGQRIVSRLAGRPVLVELCSGITDGDLWTTINAAEQVDLPGAPDGMLSLKITADVEKLKFVSAVALHMTMLGWQLYDKRSRAPY</sequence>
<dbReference type="Proteomes" id="UP001144280">
    <property type="component" value="Unassembled WGS sequence"/>
</dbReference>
<organism evidence="1 2">
    <name type="scientific">Phytohabitans aurantiacus</name>
    <dbReference type="NCBI Taxonomy" id="3016789"/>
    <lineage>
        <taxon>Bacteria</taxon>
        <taxon>Bacillati</taxon>
        <taxon>Actinomycetota</taxon>
        <taxon>Actinomycetes</taxon>
        <taxon>Micromonosporales</taxon>
        <taxon>Micromonosporaceae</taxon>
    </lineage>
</organism>